<evidence type="ECO:0000256" key="6">
    <source>
        <dbReference type="ARBA" id="ARBA00023136"/>
    </source>
</evidence>
<feature type="transmembrane region" description="Helical" evidence="7">
    <location>
        <begin position="200"/>
        <end position="226"/>
    </location>
</feature>
<keyword evidence="4 7" id="KW-0812">Transmembrane</keyword>
<dbReference type="Pfam" id="PF03601">
    <property type="entry name" value="Cons_hypoth698"/>
    <property type="match status" value="1"/>
</dbReference>
<feature type="transmembrane region" description="Helical" evidence="7">
    <location>
        <begin position="167"/>
        <end position="188"/>
    </location>
</feature>
<evidence type="ECO:0000256" key="2">
    <source>
        <dbReference type="ARBA" id="ARBA00007977"/>
    </source>
</evidence>
<dbReference type="Proteomes" id="UP000588586">
    <property type="component" value="Unassembled WGS sequence"/>
</dbReference>
<feature type="transmembrane region" description="Helical" evidence="7">
    <location>
        <begin position="104"/>
        <end position="126"/>
    </location>
</feature>
<evidence type="ECO:0000313" key="9">
    <source>
        <dbReference type="Proteomes" id="UP000588586"/>
    </source>
</evidence>
<evidence type="ECO:0000256" key="7">
    <source>
        <dbReference type="SAM" id="Phobius"/>
    </source>
</evidence>
<dbReference type="EMBL" id="JABEPQ010000001">
    <property type="protein sequence ID" value="NNM45973.1"/>
    <property type="molecule type" value="Genomic_DNA"/>
</dbReference>
<organism evidence="8 9">
    <name type="scientific">Knoellia koreensis</name>
    <dbReference type="NCBI Taxonomy" id="2730921"/>
    <lineage>
        <taxon>Bacteria</taxon>
        <taxon>Bacillati</taxon>
        <taxon>Actinomycetota</taxon>
        <taxon>Actinomycetes</taxon>
        <taxon>Micrococcales</taxon>
        <taxon>Intrasporangiaceae</taxon>
        <taxon>Knoellia</taxon>
    </lineage>
</organism>
<feature type="transmembrane region" description="Helical" evidence="7">
    <location>
        <begin position="293"/>
        <end position="314"/>
    </location>
</feature>
<gene>
    <name evidence="8" type="ORF">HJG52_08125</name>
</gene>
<keyword evidence="5 7" id="KW-1133">Transmembrane helix</keyword>
<sequence length="345" mass="34306">MPGAPVTGSDDEAGVDAGRRKSRAGLLPGVALAGAAAVVALGAQQLLPTVSPLLVAIVLGVVFANLRPVHAPLEPGLRFASKRVLRIGVVLLGFQLALDDMVGLGAAMLLVVVAVVAIGIGGGLLMGRALGLRPVQSLLIACGFSICGAAAVAAVEGAVDADDEDVASAVGLVVLYGTLMIGVVPLLLGALHLPGHEQGLIAGVSIHEVAQVVAAGGIIGGGALTVAVVVKLARVLMLAPVILTIGLVRRRSGERTSGARPPLVPLFVLGFLGAAVVRTVAHLDPALLDGIKALQTVCLSAAMFALGCGVRFTLLRWVGARPVVLGALGSALVLAVSTGGVLLVA</sequence>
<accession>A0A849HH57</accession>
<comment type="similarity">
    <text evidence="2">Belongs to the UPF0324 family.</text>
</comment>
<proteinExistence type="inferred from homology"/>
<keyword evidence="9" id="KW-1185">Reference proteome</keyword>
<feature type="transmembrane region" description="Helical" evidence="7">
    <location>
        <begin position="24"/>
        <end position="43"/>
    </location>
</feature>
<evidence type="ECO:0000256" key="4">
    <source>
        <dbReference type="ARBA" id="ARBA00022692"/>
    </source>
</evidence>
<feature type="transmembrane region" description="Helical" evidence="7">
    <location>
        <begin position="49"/>
        <end position="67"/>
    </location>
</feature>
<feature type="transmembrane region" description="Helical" evidence="7">
    <location>
        <begin position="138"/>
        <end position="155"/>
    </location>
</feature>
<comment type="caution">
    <text evidence="8">The sequence shown here is derived from an EMBL/GenBank/DDBJ whole genome shotgun (WGS) entry which is preliminary data.</text>
</comment>
<evidence type="ECO:0000256" key="5">
    <source>
        <dbReference type="ARBA" id="ARBA00022989"/>
    </source>
</evidence>
<dbReference type="InterPro" id="IPR018383">
    <property type="entry name" value="UPF0324_pro"/>
</dbReference>
<dbReference type="PANTHER" id="PTHR30106:SF2">
    <property type="entry name" value="UPF0324 INNER MEMBRANE PROTEIN YEIH"/>
    <property type="match status" value="1"/>
</dbReference>
<dbReference type="PANTHER" id="PTHR30106">
    <property type="entry name" value="INNER MEMBRANE PROTEIN YEIH-RELATED"/>
    <property type="match status" value="1"/>
</dbReference>
<evidence type="ECO:0000313" key="8">
    <source>
        <dbReference type="EMBL" id="NNM45973.1"/>
    </source>
</evidence>
<evidence type="ECO:0000256" key="3">
    <source>
        <dbReference type="ARBA" id="ARBA00022475"/>
    </source>
</evidence>
<reference evidence="8 9" key="1">
    <citation type="submission" date="2020-04" db="EMBL/GenBank/DDBJ databases">
        <title>Knoellia sp. isolate from air conditioner.</title>
        <authorList>
            <person name="Chea S."/>
            <person name="Kim D.-U."/>
        </authorList>
    </citation>
    <scope>NUCLEOTIDE SEQUENCE [LARGE SCALE GENOMIC DNA]</scope>
    <source>
        <strain evidence="8 9">DB2414S</strain>
    </source>
</reference>
<feature type="transmembrane region" description="Helical" evidence="7">
    <location>
        <begin position="262"/>
        <end position="281"/>
    </location>
</feature>
<keyword evidence="3" id="KW-1003">Cell membrane</keyword>
<protein>
    <submittedName>
        <fullName evidence="8">Putative sulfate exporter family transporter</fullName>
    </submittedName>
</protein>
<feature type="transmembrane region" description="Helical" evidence="7">
    <location>
        <begin position="323"/>
        <end position="344"/>
    </location>
</feature>
<evidence type="ECO:0000256" key="1">
    <source>
        <dbReference type="ARBA" id="ARBA00004651"/>
    </source>
</evidence>
<dbReference type="GO" id="GO:0005886">
    <property type="term" value="C:plasma membrane"/>
    <property type="evidence" value="ECO:0007669"/>
    <property type="project" value="UniProtKB-SubCell"/>
</dbReference>
<comment type="subcellular location">
    <subcellularLocation>
        <location evidence="1">Cell membrane</location>
        <topology evidence="1">Multi-pass membrane protein</topology>
    </subcellularLocation>
</comment>
<name>A0A849HH57_9MICO</name>
<keyword evidence="6 7" id="KW-0472">Membrane</keyword>
<feature type="transmembrane region" description="Helical" evidence="7">
    <location>
        <begin position="232"/>
        <end position="250"/>
    </location>
</feature>
<dbReference type="AlphaFoldDB" id="A0A849HH57"/>